<keyword evidence="4" id="KW-0804">Transcription</keyword>
<evidence type="ECO:0000313" key="7">
    <source>
        <dbReference type="EMBL" id="CAE7174857.1"/>
    </source>
</evidence>
<dbReference type="EMBL" id="HG992981">
    <property type="protein sequence ID" value="CAE7174857.1"/>
    <property type="molecule type" value="Genomic_DNA"/>
</dbReference>
<dbReference type="GO" id="GO:0005634">
    <property type="term" value="C:nucleus"/>
    <property type="evidence" value="ECO:0007669"/>
    <property type="project" value="UniProtKB-SubCell"/>
</dbReference>
<evidence type="ECO:0000313" key="8">
    <source>
        <dbReference type="Proteomes" id="UP000472372"/>
    </source>
</evidence>
<dbReference type="CDD" id="cd00067">
    <property type="entry name" value="GAL4"/>
    <property type="match status" value="1"/>
</dbReference>
<feature type="compositionally biased region" description="Low complexity" evidence="6">
    <location>
        <begin position="12"/>
        <end position="23"/>
    </location>
</feature>
<dbReference type="InterPro" id="IPR051089">
    <property type="entry name" value="prtT"/>
</dbReference>
<dbReference type="AlphaFoldDB" id="A0A6S6W2G2"/>
<comment type="subcellular location">
    <subcellularLocation>
        <location evidence="1">Nucleus</location>
    </subcellularLocation>
</comment>
<reference evidence="7" key="1">
    <citation type="submission" date="2021-02" db="EMBL/GenBank/DDBJ databases">
        <authorList>
            <person name="Syme A R."/>
            <person name="Syme A R."/>
            <person name="Moolhuijzen P."/>
        </authorList>
    </citation>
    <scope>NUCLEOTIDE SEQUENCE</scope>
    <source>
        <strain evidence="7">W1-1</strain>
    </source>
</reference>
<sequence length="665" mass="74308">MSANAQPEADGSPSPTTTALSSSMEAKEGRIGNAFACERCRKHKVIHGYSLTIYSYPLTSLLQVRCVRSDTPSICQRCQKARVECVEHIARRRPAKARGDGPLPAKLREFDKKLEKLSTIVATLPPSPAAPLSLPSVTTLPSQLPTLETSQQTTTPLPALSQPMSIPSIPRSSALSAPSPQSENSSPFWDSMNDTVSCLGRLDPVIRSITLVHMQALVDTYHSMVDFFPFVLLPREGRCQDLFQHRPMLTFAVLTVSSYDSVVLQQTLSQDFRKVVMAKIIKGEKSLDLLQGLLVFIAWHHHYMDTQAVSITMLLQLCLGIASDLGLDTLSRTVRSPMLKDDTWDREAKRAYLGCYYLSSNIDLMQPGKARSMSHTSTLRTYASELAASWENKSDAVLPIMMDVCQYMEDVEETFRNQLEQAVVVRTQVKRLSEKWESIQLAVKLRANDSTTLHWLQLAARIQLYRKAATVEFADRDNTPWASGFQLSLRVTLVRSVEQFLDNTTKLSSTHFEFVSLIDWLNLVNTLTNLSKLVLHASPMPGWDPTELQITRTFDHFRDLLSSQMPHHHGVQDNSEDAFERFRRITSAMRMALHDARGMSSPNGTTFELATGSGRTVSLLHNLALPKINGGALSGSEKLPSLRDMNPAVDITCDDFHWKFLMGTV</sequence>
<dbReference type="GO" id="GO:0000976">
    <property type="term" value="F:transcription cis-regulatory region binding"/>
    <property type="evidence" value="ECO:0007669"/>
    <property type="project" value="TreeGrafter"/>
</dbReference>
<organism evidence="7 8">
    <name type="scientific">Pyrenophora teres f. teres</name>
    <dbReference type="NCBI Taxonomy" id="97479"/>
    <lineage>
        <taxon>Eukaryota</taxon>
        <taxon>Fungi</taxon>
        <taxon>Dikarya</taxon>
        <taxon>Ascomycota</taxon>
        <taxon>Pezizomycotina</taxon>
        <taxon>Dothideomycetes</taxon>
        <taxon>Pleosporomycetidae</taxon>
        <taxon>Pleosporales</taxon>
        <taxon>Pleosporineae</taxon>
        <taxon>Pleosporaceae</taxon>
        <taxon>Pyrenophora</taxon>
    </lineage>
</organism>
<keyword evidence="3" id="KW-0238">DNA-binding</keyword>
<protein>
    <submittedName>
        <fullName evidence="7">Zn-clus domain containing protein</fullName>
    </submittedName>
</protein>
<evidence type="ECO:0000256" key="1">
    <source>
        <dbReference type="ARBA" id="ARBA00004123"/>
    </source>
</evidence>
<dbReference type="PANTHER" id="PTHR31845:SF10">
    <property type="entry name" value="ZN(II)2CYS6 TRANSCRIPTION FACTOR (EUROFUNG)"/>
    <property type="match status" value="1"/>
</dbReference>
<dbReference type="GO" id="GO:0000981">
    <property type="term" value="F:DNA-binding transcription factor activity, RNA polymerase II-specific"/>
    <property type="evidence" value="ECO:0007669"/>
    <property type="project" value="InterPro"/>
</dbReference>
<gene>
    <name evidence="7" type="ORF">PTTW11_05700</name>
</gene>
<dbReference type="PANTHER" id="PTHR31845">
    <property type="entry name" value="FINGER DOMAIN PROTEIN, PUTATIVE-RELATED"/>
    <property type="match status" value="1"/>
</dbReference>
<evidence type="ECO:0000256" key="4">
    <source>
        <dbReference type="ARBA" id="ARBA00023163"/>
    </source>
</evidence>
<dbReference type="InterPro" id="IPR036864">
    <property type="entry name" value="Zn2-C6_fun-type_DNA-bd_sf"/>
</dbReference>
<keyword evidence="2" id="KW-0805">Transcription regulation</keyword>
<proteinExistence type="predicted"/>
<dbReference type="Gene3D" id="4.10.240.10">
    <property type="entry name" value="Zn(2)-C6 fungal-type DNA-binding domain"/>
    <property type="match status" value="1"/>
</dbReference>
<feature type="region of interest" description="Disordered" evidence="6">
    <location>
        <begin position="168"/>
        <end position="187"/>
    </location>
</feature>
<dbReference type="Proteomes" id="UP000472372">
    <property type="component" value="Chromosome 5"/>
</dbReference>
<accession>A0A6S6W2G2</accession>
<evidence type="ECO:0000256" key="2">
    <source>
        <dbReference type="ARBA" id="ARBA00023015"/>
    </source>
</evidence>
<name>A0A6S6W2G2_9PLEO</name>
<dbReference type="InterPro" id="IPR001138">
    <property type="entry name" value="Zn2Cys6_DnaBD"/>
</dbReference>
<evidence type="ECO:0000256" key="5">
    <source>
        <dbReference type="ARBA" id="ARBA00023242"/>
    </source>
</evidence>
<evidence type="ECO:0000256" key="6">
    <source>
        <dbReference type="SAM" id="MobiDB-lite"/>
    </source>
</evidence>
<keyword evidence="5" id="KW-0539">Nucleus</keyword>
<feature type="region of interest" description="Disordered" evidence="6">
    <location>
        <begin position="1"/>
        <end position="25"/>
    </location>
</feature>
<dbReference type="GO" id="GO:0008270">
    <property type="term" value="F:zinc ion binding"/>
    <property type="evidence" value="ECO:0007669"/>
    <property type="project" value="InterPro"/>
</dbReference>
<evidence type="ECO:0000256" key="3">
    <source>
        <dbReference type="ARBA" id="ARBA00023125"/>
    </source>
</evidence>